<dbReference type="GO" id="GO:0150077">
    <property type="term" value="P:regulation of neuroinflammatory response"/>
    <property type="evidence" value="ECO:0007669"/>
    <property type="project" value="InterPro"/>
</dbReference>
<dbReference type="EMBL" id="AFYH01223449">
    <property type="status" value="NOT_ANNOTATED_CDS"/>
    <property type="molecule type" value="Genomic_DNA"/>
</dbReference>
<dbReference type="Pfam" id="PF08205">
    <property type="entry name" value="C2-set_2"/>
    <property type="match status" value="1"/>
</dbReference>
<protein>
    <recommendedName>
        <fullName evidence="9">Ig-like domain-containing protein</fullName>
    </recommendedName>
</protein>
<dbReference type="GO" id="GO:0009986">
    <property type="term" value="C:cell surface"/>
    <property type="evidence" value="ECO:0007669"/>
    <property type="project" value="UniProtKB-ARBA"/>
</dbReference>
<evidence type="ECO:0000256" key="6">
    <source>
        <dbReference type="ARBA" id="ARBA00023157"/>
    </source>
</evidence>
<reference evidence="10" key="2">
    <citation type="submission" date="2025-08" db="UniProtKB">
        <authorList>
            <consortium name="Ensembl"/>
        </authorList>
    </citation>
    <scope>IDENTIFICATION</scope>
</reference>
<dbReference type="Gene3D" id="2.60.40.10">
    <property type="entry name" value="Immunoglobulins"/>
    <property type="match status" value="2"/>
</dbReference>
<dbReference type="Proteomes" id="UP000008672">
    <property type="component" value="Unassembled WGS sequence"/>
</dbReference>
<dbReference type="STRING" id="7897.ENSLACP00000004484"/>
<dbReference type="PANTHER" id="PTHR21462">
    <property type="entry name" value="CELL SURFACE GLYCOPROTEIN OX2 RECEPTOR PRECURSOR"/>
    <property type="match status" value="1"/>
</dbReference>
<evidence type="ECO:0000256" key="5">
    <source>
        <dbReference type="ARBA" id="ARBA00023136"/>
    </source>
</evidence>
<dbReference type="PROSITE" id="PS50835">
    <property type="entry name" value="IG_LIKE"/>
    <property type="match status" value="2"/>
</dbReference>
<reference evidence="11" key="1">
    <citation type="submission" date="2011-08" db="EMBL/GenBank/DDBJ databases">
        <title>The draft genome of Latimeria chalumnae.</title>
        <authorList>
            <person name="Di Palma F."/>
            <person name="Alfoldi J."/>
            <person name="Johnson J."/>
            <person name="Berlin A."/>
            <person name="Gnerre S."/>
            <person name="Jaffe D."/>
            <person name="MacCallum I."/>
            <person name="Young S."/>
            <person name="Walker B.J."/>
            <person name="Lander E."/>
            <person name="Lindblad-Toh K."/>
        </authorList>
    </citation>
    <scope>NUCLEOTIDE SEQUENCE [LARGE SCALE GENOMIC DNA]</scope>
    <source>
        <strain evidence="11">Wild caught</strain>
    </source>
</reference>
<evidence type="ECO:0000256" key="8">
    <source>
        <dbReference type="ARBA" id="ARBA00023180"/>
    </source>
</evidence>
<dbReference type="InterPro" id="IPR003599">
    <property type="entry name" value="Ig_sub"/>
</dbReference>
<dbReference type="PANTHER" id="PTHR21462:SF2">
    <property type="entry name" value="CELL SURFACE GLYCOPROTEIN CD200 RECEPTOR 2"/>
    <property type="match status" value="1"/>
</dbReference>
<dbReference type="HOGENOM" id="CLU_1302214_0_0_1"/>
<evidence type="ECO:0000256" key="4">
    <source>
        <dbReference type="ARBA" id="ARBA00022989"/>
    </source>
</evidence>
<dbReference type="SUPFAM" id="SSF48726">
    <property type="entry name" value="Immunoglobulin"/>
    <property type="match status" value="2"/>
</dbReference>
<keyword evidence="8" id="KW-0325">Glycoprotein</keyword>
<sequence>SATIYKEKRILAGNNISLSCHLPHVKNFVFIIWRIQTLEICYISKMADSKITSTCKDRISIPTTPKCEWSLQILSVEPRDEGHYTCETVAQEGTYTLNITVTVLVPPQVDLYGKNGVAVCTAYDSKPAANISWIPSGNYTTEETVNENGTVTVNSTYRAGPSPVENLTCIITHPAFVHYNKTISISLKG</sequence>
<evidence type="ECO:0000256" key="7">
    <source>
        <dbReference type="ARBA" id="ARBA00023170"/>
    </source>
</evidence>
<dbReference type="InterPro" id="IPR007110">
    <property type="entry name" value="Ig-like_dom"/>
</dbReference>
<dbReference type="OMA" id="NCKISFV"/>
<keyword evidence="11" id="KW-1185">Reference proteome</keyword>
<comment type="subcellular location">
    <subcellularLocation>
        <location evidence="1">Membrane</location>
        <topology evidence="1">Single-pass membrane protein</topology>
    </subcellularLocation>
</comment>
<feature type="domain" description="Ig-like" evidence="9">
    <location>
        <begin position="1"/>
        <end position="102"/>
    </location>
</feature>
<evidence type="ECO:0000259" key="9">
    <source>
        <dbReference type="PROSITE" id="PS50835"/>
    </source>
</evidence>
<evidence type="ECO:0000313" key="10">
    <source>
        <dbReference type="Ensembl" id="ENSLACP00000004484.1"/>
    </source>
</evidence>
<evidence type="ECO:0000313" key="11">
    <source>
        <dbReference type="Proteomes" id="UP000008672"/>
    </source>
</evidence>
<accession>H3A4B3</accession>
<name>H3A4B3_LATCH</name>
<keyword evidence="3" id="KW-0812">Transmembrane</keyword>
<dbReference type="FunCoup" id="H3A4B3">
    <property type="interactions" value="61"/>
</dbReference>
<dbReference type="GeneTree" id="ENSGT00390000014496"/>
<keyword evidence="7" id="KW-0675">Receptor</keyword>
<dbReference type="InParanoid" id="H3A4B3"/>
<dbReference type="InterPro" id="IPR036179">
    <property type="entry name" value="Ig-like_dom_sf"/>
</dbReference>
<keyword evidence="6" id="KW-1015">Disulfide bond</keyword>
<evidence type="ECO:0000256" key="1">
    <source>
        <dbReference type="ARBA" id="ARBA00004167"/>
    </source>
</evidence>
<keyword evidence="5" id="KW-0472">Membrane</keyword>
<dbReference type="AlphaFoldDB" id="H3A4B3"/>
<proteinExistence type="inferred from homology"/>
<dbReference type="InterPro" id="IPR040012">
    <property type="entry name" value="CD200R"/>
</dbReference>
<comment type="similarity">
    <text evidence="2">Belongs to the CD200R family.</text>
</comment>
<keyword evidence="4" id="KW-1133">Transmembrane helix</keyword>
<dbReference type="InterPro" id="IPR013106">
    <property type="entry name" value="Ig_V-set"/>
</dbReference>
<evidence type="ECO:0000256" key="2">
    <source>
        <dbReference type="ARBA" id="ARBA00008215"/>
    </source>
</evidence>
<evidence type="ECO:0000256" key="3">
    <source>
        <dbReference type="ARBA" id="ARBA00022692"/>
    </source>
</evidence>
<feature type="domain" description="Ig-like" evidence="9">
    <location>
        <begin position="113"/>
        <end position="186"/>
    </location>
</feature>
<dbReference type="GO" id="GO:0038023">
    <property type="term" value="F:signaling receptor activity"/>
    <property type="evidence" value="ECO:0007669"/>
    <property type="project" value="InterPro"/>
</dbReference>
<dbReference type="SMART" id="SM00409">
    <property type="entry name" value="IG"/>
    <property type="match status" value="1"/>
</dbReference>
<dbReference type="Pfam" id="PF07686">
    <property type="entry name" value="V-set"/>
    <property type="match status" value="1"/>
</dbReference>
<dbReference type="Ensembl" id="ENSLACT00000004523.1">
    <property type="protein sequence ID" value="ENSLACP00000004484.1"/>
    <property type="gene ID" value="ENSLACG00000003990.1"/>
</dbReference>
<organism evidence="10 11">
    <name type="scientific">Latimeria chalumnae</name>
    <name type="common">Coelacanth</name>
    <dbReference type="NCBI Taxonomy" id="7897"/>
    <lineage>
        <taxon>Eukaryota</taxon>
        <taxon>Metazoa</taxon>
        <taxon>Chordata</taxon>
        <taxon>Craniata</taxon>
        <taxon>Vertebrata</taxon>
        <taxon>Euteleostomi</taxon>
        <taxon>Coelacanthiformes</taxon>
        <taxon>Coelacanthidae</taxon>
        <taxon>Latimeria</taxon>
    </lineage>
</organism>
<dbReference type="GO" id="GO:0016020">
    <property type="term" value="C:membrane"/>
    <property type="evidence" value="ECO:0007669"/>
    <property type="project" value="UniProtKB-SubCell"/>
</dbReference>
<dbReference type="InterPro" id="IPR013783">
    <property type="entry name" value="Ig-like_fold"/>
</dbReference>
<dbReference type="InterPro" id="IPR013162">
    <property type="entry name" value="CD80_C2-set"/>
</dbReference>
<reference evidence="10" key="3">
    <citation type="submission" date="2025-09" db="UniProtKB">
        <authorList>
            <consortium name="Ensembl"/>
        </authorList>
    </citation>
    <scope>IDENTIFICATION</scope>
</reference>
<dbReference type="eggNOG" id="ENOG502S9IV">
    <property type="taxonomic scope" value="Eukaryota"/>
</dbReference>